<dbReference type="HOGENOM" id="CLU_1262397_0_0_1"/>
<evidence type="ECO:0000313" key="10">
    <source>
        <dbReference type="Proteomes" id="UP000005242"/>
    </source>
</evidence>
<keyword evidence="10" id="KW-1185">Reference proteome</keyword>
<feature type="transmembrane region" description="Helical" evidence="8">
    <location>
        <begin position="119"/>
        <end position="142"/>
    </location>
</feature>
<dbReference type="GO" id="GO:0016020">
    <property type="term" value="C:membrane"/>
    <property type="evidence" value="ECO:0007669"/>
    <property type="project" value="UniProtKB-SubCell"/>
</dbReference>
<comment type="similarity">
    <text evidence="2">Belongs to the UPF0057 (PMP3) family.</text>
</comment>
<feature type="compositionally biased region" description="Polar residues" evidence="7">
    <location>
        <begin position="168"/>
        <end position="179"/>
    </location>
</feature>
<dbReference type="InterPro" id="IPR000612">
    <property type="entry name" value="PMP3"/>
</dbReference>
<dbReference type="Proteomes" id="UP000005242">
    <property type="component" value="Unassembled WGS sequence"/>
</dbReference>
<feature type="coiled-coil region" evidence="6">
    <location>
        <begin position="10"/>
        <end position="46"/>
    </location>
</feature>
<gene>
    <name evidence="9" type="ORF">WALSEDRAFT_70167</name>
</gene>
<dbReference type="STRING" id="671144.I4Y7R4"/>
<evidence type="ECO:0000256" key="6">
    <source>
        <dbReference type="SAM" id="Coils"/>
    </source>
</evidence>
<evidence type="ECO:0000256" key="1">
    <source>
        <dbReference type="ARBA" id="ARBA00004370"/>
    </source>
</evidence>
<feature type="region of interest" description="Disordered" evidence="7">
    <location>
        <begin position="168"/>
        <end position="219"/>
    </location>
</feature>
<evidence type="ECO:0000313" key="9">
    <source>
        <dbReference type="EMBL" id="EIM20006.1"/>
    </source>
</evidence>
<evidence type="ECO:0000256" key="8">
    <source>
        <dbReference type="SAM" id="Phobius"/>
    </source>
</evidence>
<evidence type="ECO:0000256" key="7">
    <source>
        <dbReference type="SAM" id="MobiDB-lite"/>
    </source>
</evidence>
<organism evidence="9 10">
    <name type="scientific">Wallemia mellicola (strain ATCC MYA-4683 / CBS 633.66)</name>
    <name type="common">Wallemia sebi (CBS 633.66)</name>
    <dbReference type="NCBI Taxonomy" id="671144"/>
    <lineage>
        <taxon>Eukaryota</taxon>
        <taxon>Fungi</taxon>
        <taxon>Dikarya</taxon>
        <taxon>Basidiomycota</taxon>
        <taxon>Wallemiomycotina</taxon>
        <taxon>Wallemiomycetes</taxon>
        <taxon>Wallemiales</taxon>
        <taxon>Wallemiaceae</taxon>
        <taxon>Wallemia</taxon>
    </lineage>
</organism>
<keyword evidence="5 8" id="KW-0472">Membrane</keyword>
<dbReference type="EMBL" id="JH668243">
    <property type="protein sequence ID" value="EIM20006.1"/>
    <property type="molecule type" value="Genomic_DNA"/>
</dbReference>
<evidence type="ECO:0000256" key="5">
    <source>
        <dbReference type="ARBA" id="ARBA00023136"/>
    </source>
</evidence>
<protein>
    <submittedName>
        <fullName evidence="9">Uncharacterized protein</fullName>
    </submittedName>
</protein>
<dbReference type="RefSeq" id="XP_006959936.1">
    <property type="nucleotide sequence ID" value="XM_006959874.1"/>
</dbReference>
<dbReference type="KEGG" id="wse:WALSEDRAFT_70167"/>
<dbReference type="GeneID" id="18475695"/>
<feature type="compositionally biased region" description="Polar residues" evidence="7">
    <location>
        <begin position="193"/>
        <end position="212"/>
    </location>
</feature>
<comment type="subcellular location">
    <subcellularLocation>
        <location evidence="1">Membrane</location>
    </subcellularLocation>
</comment>
<accession>I4Y7R4</accession>
<feature type="transmembrane region" description="Helical" evidence="8">
    <location>
        <begin position="89"/>
        <end position="107"/>
    </location>
</feature>
<name>I4Y7R4_WALMC</name>
<reference evidence="9 10" key="1">
    <citation type="journal article" date="2012" name="Fungal Genet. Biol.">
        <title>The genome of the xerotolerant mold Wallemia sebi reveals adaptations to osmotic stress and suggests cryptic sexual reproduction.</title>
        <authorList>
            <person name="Padamsee M."/>
            <person name="Kumar T.K.A."/>
            <person name="Riley R."/>
            <person name="Binder M."/>
            <person name="Boyd A."/>
            <person name="Calvo A.M."/>
            <person name="Furukawa K."/>
            <person name="Hesse C."/>
            <person name="Hohmann S."/>
            <person name="James T.Y."/>
            <person name="LaButti K."/>
            <person name="Lapidus A."/>
            <person name="Lindquist E."/>
            <person name="Lucas S."/>
            <person name="Miller K."/>
            <person name="Shantappa S."/>
            <person name="Grigoriev I.V."/>
            <person name="Hibbett D.S."/>
            <person name="McLaughlin D.J."/>
            <person name="Spatafora J.W."/>
            <person name="Aime M.C."/>
        </authorList>
    </citation>
    <scope>NUCLEOTIDE SEQUENCE [LARGE SCALE GENOMIC DNA]</scope>
    <source>
        <strain evidence="10">ATCC MYA-4683 / CBS 633.66</strain>
    </source>
</reference>
<evidence type="ECO:0000256" key="3">
    <source>
        <dbReference type="ARBA" id="ARBA00022692"/>
    </source>
</evidence>
<dbReference type="InParanoid" id="I4Y7R4"/>
<dbReference type="AlphaFoldDB" id="I4Y7R4"/>
<sequence>MQTKTPDDIYNNFKTQAREAKLAKAREKEEAERRSLEEAKRKAEIDMPPPFIAYYHKGGGCSTGRSCAELSLDRLAFFLVMTNQRSCGFNFWNGFLAIILPPVSVAITTDCQNNGVVHVLLNIVLWSCLILPGIIHAFWVLLKWDERLLQKQSPEVIYVQQAPTNQQSITPIQQAQSSPAHKAVQQHPPDAETSPSGHKNPQKQDQLPNYNDSQREAIV</sequence>
<evidence type="ECO:0000256" key="2">
    <source>
        <dbReference type="ARBA" id="ARBA00009530"/>
    </source>
</evidence>
<keyword evidence="6" id="KW-0175">Coiled coil</keyword>
<proteinExistence type="inferred from homology"/>
<evidence type="ECO:0000256" key="4">
    <source>
        <dbReference type="ARBA" id="ARBA00022989"/>
    </source>
</evidence>
<keyword evidence="4 8" id="KW-1133">Transmembrane helix</keyword>
<dbReference type="Pfam" id="PF01679">
    <property type="entry name" value="Pmp3"/>
    <property type="match status" value="1"/>
</dbReference>
<keyword evidence="3 8" id="KW-0812">Transmembrane</keyword>